<dbReference type="EMBL" id="ADLK01000019">
    <property type="protein sequence ID" value="KMW20012.1"/>
    <property type="molecule type" value="Genomic_DNA"/>
</dbReference>
<dbReference type="PANTHER" id="PTHR11808">
    <property type="entry name" value="TRANS-SULFURATION ENZYME FAMILY MEMBER"/>
    <property type="match status" value="1"/>
</dbReference>
<dbReference type="InterPro" id="IPR015422">
    <property type="entry name" value="PyrdxlP-dep_Trfase_small"/>
</dbReference>
<feature type="modified residue" description="N6-(pyridoxal phosphate)lysine" evidence="7">
    <location>
        <position position="213"/>
    </location>
</feature>
<evidence type="ECO:0000256" key="4">
    <source>
        <dbReference type="ARBA" id="ARBA00047199"/>
    </source>
</evidence>
<dbReference type="AlphaFoldDB" id="A0A0J9C4F8"/>
<dbReference type="CDD" id="cd00614">
    <property type="entry name" value="CGS_like"/>
    <property type="match status" value="1"/>
</dbReference>
<keyword evidence="2 7" id="KW-0663">Pyridoxal phosphate</keyword>
<dbReference type="FunFam" id="3.40.640.10:FF:000046">
    <property type="entry name" value="Cystathionine gamma-lyase"/>
    <property type="match status" value="1"/>
</dbReference>
<dbReference type="InterPro" id="IPR015424">
    <property type="entry name" value="PyrdxlP-dep_Trfase"/>
</dbReference>
<comment type="catalytic activity">
    <reaction evidence="6">
        <text>L-methionine + H2O = methanethiol + 2-oxobutanoate + NH4(+)</text>
        <dbReference type="Rhea" id="RHEA:23800"/>
        <dbReference type="ChEBI" id="CHEBI:15377"/>
        <dbReference type="ChEBI" id="CHEBI:16007"/>
        <dbReference type="ChEBI" id="CHEBI:16763"/>
        <dbReference type="ChEBI" id="CHEBI:28938"/>
        <dbReference type="ChEBI" id="CHEBI:57844"/>
        <dbReference type="EC" id="4.4.1.11"/>
    </reaction>
    <physiologicalReaction direction="left-to-right" evidence="6">
        <dbReference type="Rhea" id="RHEA:23801"/>
    </physiologicalReaction>
</comment>
<dbReference type="PANTHER" id="PTHR11808:SF80">
    <property type="entry name" value="CYSTATHIONINE GAMMA-LYASE"/>
    <property type="match status" value="1"/>
</dbReference>
<sequence>MTDQSKYLEDSRLIETHYGEEYENYYNAIVPPVFLNSLNVFPSIDAYFDSDKNDKHVYVYGRVQNPTVRILEDKIAALEHGTKAFVYSSGMAAATTAVMSVCHAGAHIVCVRNVYGPLNTFLTQYCKEYFQMNVTFVKGDLIEEFEDAVTDNTDLIVLESPSSIVMSLQDISKVVQIARKHNAKTYIDNTYCTPIFQNPLDLGVDIVMHTMSKYIGGHSDIIGGVLIANDEDLLKKLMLHRELYGGILGPMEAWLAIRGLRTIEVRLRQHEKNAMAVAAFLDKHPRVKTVNYPGLPSFPQYDLMKKQQKGNCGLMSFEIDSTMEQTKKFCQALSIFKIGVSWGGFESLVEMPYARMTDQEASWLGASANIIRIHCGLEGDDLLIADLEKAFSIL</sequence>
<organism evidence="9 10">
    <name type="scientific">[Clostridium] citroniae WAL-19142</name>
    <dbReference type="NCBI Taxonomy" id="742734"/>
    <lineage>
        <taxon>Bacteria</taxon>
        <taxon>Bacillati</taxon>
        <taxon>Bacillota</taxon>
        <taxon>Clostridia</taxon>
        <taxon>Lachnospirales</taxon>
        <taxon>Lachnospiraceae</taxon>
        <taxon>Enterocloster</taxon>
    </lineage>
</organism>
<evidence type="ECO:0000313" key="9">
    <source>
        <dbReference type="EMBL" id="KMW20012.1"/>
    </source>
</evidence>
<dbReference type="GO" id="GO:0019346">
    <property type="term" value="P:transsulfuration"/>
    <property type="evidence" value="ECO:0007669"/>
    <property type="project" value="InterPro"/>
</dbReference>
<dbReference type="InterPro" id="IPR015421">
    <property type="entry name" value="PyrdxlP-dep_Trfase_major"/>
</dbReference>
<dbReference type="Gene3D" id="3.90.1150.10">
    <property type="entry name" value="Aspartate Aminotransferase, domain 1"/>
    <property type="match status" value="1"/>
</dbReference>
<accession>A0A0J9C4F8</accession>
<dbReference type="Pfam" id="PF01053">
    <property type="entry name" value="Cys_Met_Meta_PP"/>
    <property type="match status" value="1"/>
</dbReference>
<dbReference type="EC" id="4.4.1.2" evidence="3"/>
<dbReference type="GO" id="GO:0047982">
    <property type="term" value="F:homocysteine desulfhydrase activity"/>
    <property type="evidence" value="ECO:0007669"/>
    <property type="project" value="UniProtKB-EC"/>
</dbReference>
<dbReference type="GO" id="GO:0005737">
    <property type="term" value="C:cytoplasm"/>
    <property type="evidence" value="ECO:0007669"/>
    <property type="project" value="TreeGrafter"/>
</dbReference>
<dbReference type="SUPFAM" id="SSF53383">
    <property type="entry name" value="PLP-dependent transferases"/>
    <property type="match status" value="1"/>
</dbReference>
<evidence type="ECO:0000256" key="8">
    <source>
        <dbReference type="RuleBase" id="RU362118"/>
    </source>
</evidence>
<comment type="similarity">
    <text evidence="8">Belongs to the trans-sulfuration enzymes family.</text>
</comment>
<evidence type="ECO:0000256" key="5">
    <source>
        <dbReference type="ARBA" id="ARBA00048780"/>
    </source>
</evidence>
<dbReference type="GO" id="GO:0030170">
    <property type="term" value="F:pyridoxal phosphate binding"/>
    <property type="evidence" value="ECO:0007669"/>
    <property type="project" value="InterPro"/>
</dbReference>
<reference evidence="9 10" key="1">
    <citation type="submission" date="2011-04" db="EMBL/GenBank/DDBJ databases">
        <title>The Genome Sequence of Clostridium citroniae WAL-19142.</title>
        <authorList>
            <consortium name="The Broad Institute Genome Sequencing Platform"/>
            <person name="Earl A."/>
            <person name="Ward D."/>
            <person name="Feldgarden M."/>
            <person name="Gevers D."/>
            <person name="Warren Y.A."/>
            <person name="Tyrrell K.L."/>
            <person name="Citron D.M."/>
            <person name="Goldstein E.J."/>
            <person name="Daigneault M."/>
            <person name="Allen-Vercoe E."/>
            <person name="Young S.K."/>
            <person name="Zeng Q."/>
            <person name="Gargeya S."/>
            <person name="Fitzgerald M."/>
            <person name="Haas B."/>
            <person name="Abouelleil A."/>
            <person name="Alvarado L."/>
            <person name="Arachchi H.M."/>
            <person name="Berlin A."/>
            <person name="Brown A."/>
            <person name="Chapman S.B."/>
            <person name="Chen Z."/>
            <person name="Dunbar C."/>
            <person name="Freedman E."/>
            <person name="Gearin G."/>
            <person name="Gellesch M."/>
            <person name="Goldberg J."/>
            <person name="Griggs A."/>
            <person name="Gujja S."/>
            <person name="Heilman E.R."/>
            <person name="Heiman D."/>
            <person name="Howarth C."/>
            <person name="Larson L."/>
            <person name="Lui A."/>
            <person name="MacDonald P.J."/>
            <person name="Mehta T."/>
            <person name="Montmayeur A."/>
            <person name="Murphy C."/>
            <person name="Neiman D."/>
            <person name="Pearson M."/>
            <person name="Priest M."/>
            <person name="Roberts A."/>
            <person name="Saif S."/>
            <person name="Shea T."/>
            <person name="Shenoy N."/>
            <person name="Sisk P."/>
            <person name="Stolte C."/>
            <person name="Sykes S."/>
            <person name="White J."/>
            <person name="Yandava C."/>
            <person name="Wortman J."/>
            <person name="Nusbaum C."/>
            <person name="Birren B."/>
        </authorList>
    </citation>
    <scope>NUCLEOTIDE SEQUENCE [LARGE SCALE GENOMIC DNA]</scope>
    <source>
        <strain evidence="9 10">WAL-19142</strain>
    </source>
</reference>
<evidence type="ECO:0000256" key="3">
    <source>
        <dbReference type="ARBA" id="ARBA00047175"/>
    </source>
</evidence>
<dbReference type="GeneID" id="93162037"/>
<protein>
    <recommendedName>
        <fullName evidence="3">homocysteine desulfhydrase</fullName>
        <ecNumber evidence="3">4.4.1.2</ecNumber>
    </recommendedName>
    <alternativeName>
        <fullName evidence="4">Homocysteine desulfhydrase</fullName>
    </alternativeName>
</protein>
<dbReference type="OrthoDB" id="9780685at2"/>
<name>A0A0J9C4F8_9FIRM</name>
<proteinExistence type="inferred from homology"/>
<dbReference type="Gene3D" id="3.40.640.10">
    <property type="entry name" value="Type I PLP-dependent aspartate aminotransferase-like (Major domain)"/>
    <property type="match status" value="1"/>
</dbReference>
<gene>
    <name evidence="9" type="ORF">HMPREF9470_02027</name>
</gene>
<comment type="catalytic activity">
    <reaction evidence="5">
        <text>L-homocysteine + H2O = 2-oxobutanoate + hydrogen sulfide + NH4(+) + H(+)</text>
        <dbReference type="Rhea" id="RHEA:14501"/>
        <dbReference type="ChEBI" id="CHEBI:15377"/>
        <dbReference type="ChEBI" id="CHEBI:15378"/>
        <dbReference type="ChEBI" id="CHEBI:16763"/>
        <dbReference type="ChEBI" id="CHEBI:28938"/>
        <dbReference type="ChEBI" id="CHEBI:29919"/>
        <dbReference type="ChEBI" id="CHEBI:58199"/>
        <dbReference type="EC" id="4.4.1.2"/>
    </reaction>
    <physiologicalReaction direction="left-to-right" evidence="5">
        <dbReference type="Rhea" id="RHEA:14502"/>
    </physiologicalReaction>
</comment>
<dbReference type="RefSeq" id="WP_007860343.1">
    <property type="nucleotide sequence ID" value="NZ_KQ235877.1"/>
</dbReference>
<dbReference type="PIRSF" id="PIRSF001434">
    <property type="entry name" value="CGS"/>
    <property type="match status" value="1"/>
</dbReference>
<dbReference type="GO" id="GO:0018826">
    <property type="term" value="F:methionine gamma-lyase activity"/>
    <property type="evidence" value="ECO:0007669"/>
    <property type="project" value="UniProtKB-EC"/>
</dbReference>
<evidence type="ECO:0000256" key="1">
    <source>
        <dbReference type="ARBA" id="ARBA00001933"/>
    </source>
</evidence>
<dbReference type="Proteomes" id="UP000037392">
    <property type="component" value="Unassembled WGS sequence"/>
</dbReference>
<evidence type="ECO:0000256" key="7">
    <source>
        <dbReference type="PIRSR" id="PIRSR001434-2"/>
    </source>
</evidence>
<dbReference type="PATRIC" id="fig|742734.4.peg.2174"/>
<comment type="caution">
    <text evidence="9">The sequence shown here is derived from an EMBL/GenBank/DDBJ whole genome shotgun (WGS) entry which is preliminary data.</text>
</comment>
<dbReference type="InterPro" id="IPR000277">
    <property type="entry name" value="Cys/Met-Metab_PyrdxlP-dep_enz"/>
</dbReference>
<evidence type="ECO:0000313" key="10">
    <source>
        <dbReference type="Proteomes" id="UP000037392"/>
    </source>
</evidence>
<evidence type="ECO:0000256" key="6">
    <source>
        <dbReference type="ARBA" id="ARBA00052699"/>
    </source>
</evidence>
<evidence type="ECO:0000256" key="2">
    <source>
        <dbReference type="ARBA" id="ARBA00022898"/>
    </source>
</evidence>
<comment type="cofactor">
    <cofactor evidence="1 8">
        <name>pyridoxal 5'-phosphate</name>
        <dbReference type="ChEBI" id="CHEBI:597326"/>
    </cofactor>
</comment>